<dbReference type="EMBL" id="FNAS01000020">
    <property type="protein sequence ID" value="SDE72151.1"/>
    <property type="molecule type" value="Genomic_DNA"/>
</dbReference>
<sequence>MKYYKIQIKSFYEDRIASRAEGENITNANEYFWAMDKGGILHNAPIFDYFVLESFDEEKYWEWALFDVHKFIGAGSQIPGWLISEKLKNLLENFKISNPHTFYESKLLYKEEKKDYYIFQFSGEQFFNTLVNYIDFNKSLFFDPNQKIDFRIIDIQDLIIQTRRIFKESGCEIINVPVKKLVLNNNIDFFSMQSFLGENIISERLKQAIEENNITGFQFFELDYKVVIE</sequence>
<accession>A0A1G7F8E8</accession>
<dbReference type="AlphaFoldDB" id="A0A1G7F8E8"/>
<dbReference type="OrthoDB" id="1365375at2"/>
<gene>
    <name evidence="1" type="ORF">SAMN05421544_12023</name>
</gene>
<organism evidence="1 2">
    <name type="scientific">Riemerella columbipharyngis</name>
    <dbReference type="NCBI Taxonomy" id="1071918"/>
    <lineage>
        <taxon>Bacteria</taxon>
        <taxon>Pseudomonadati</taxon>
        <taxon>Bacteroidota</taxon>
        <taxon>Flavobacteriia</taxon>
        <taxon>Flavobacteriales</taxon>
        <taxon>Weeksellaceae</taxon>
        <taxon>Riemerella</taxon>
    </lineage>
</organism>
<dbReference type="Proteomes" id="UP000198517">
    <property type="component" value="Unassembled WGS sequence"/>
</dbReference>
<reference evidence="1 2" key="1">
    <citation type="submission" date="2016-10" db="EMBL/GenBank/DDBJ databases">
        <authorList>
            <person name="de Groot N.N."/>
        </authorList>
    </citation>
    <scope>NUCLEOTIDE SEQUENCE [LARGE SCALE GENOMIC DNA]</scope>
    <source>
        <strain evidence="1 2">DSM 24015</strain>
    </source>
</reference>
<evidence type="ECO:0008006" key="3">
    <source>
        <dbReference type="Google" id="ProtNLM"/>
    </source>
</evidence>
<evidence type="ECO:0000313" key="2">
    <source>
        <dbReference type="Proteomes" id="UP000198517"/>
    </source>
</evidence>
<dbReference type="RefSeq" id="WP_092737775.1">
    <property type="nucleotide sequence ID" value="NZ_FNAS01000020.1"/>
</dbReference>
<keyword evidence="2" id="KW-1185">Reference proteome</keyword>
<proteinExistence type="predicted"/>
<dbReference type="STRING" id="1071918.SAMN05421544_12023"/>
<protein>
    <recommendedName>
        <fullName evidence="3">Immunity protein 43</fullName>
    </recommendedName>
</protein>
<name>A0A1G7F8E8_9FLAO</name>
<evidence type="ECO:0000313" key="1">
    <source>
        <dbReference type="EMBL" id="SDE72151.1"/>
    </source>
</evidence>